<dbReference type="RefSeq" id="WP_145717604.1">
    <property type="nucleotide sequence ID" value="NZ_BAAAFY010000002.1"/>
</dbReference>
<dbReference type="AlphaFoldDB" id="A0A562SS51"/>
<dbReference type="InterPro" id="IPR029058">
    <property type="entry name" value="AB_hydrolase_fold"/>
</dbReference>
<evidence type="ECO:0000256" key="1">
    <source>
        <dbReference type="SAM" id="SignalP"/>
    </source>
</evidence>
<sequence>MITRSLFISGVLLCLSGAYAPARSQAIQHGTVITEHLPSAILQENRTGLDPNRTIKIYLPPGYKDTGKSYPVLYYFHSIFWNAEKMFEDGNLVKLLERGFANGISRAFIFVAADYSTPTTGSIYENSPISGRWLDFTTQELVPFIDSHFRTIPHRNSRALAGDFMGGRGALKLAMTHADLFSVVYALHPVATGTGQLPWPYVQIDWKRIYQAKTYADLGSDHRTRLFVTISQAFLPNPSRPPFYCDYFMEPENGEPGLNVENTKKTKAGFLLDETLYESAANLRTMRGIAFDWGRFDATTAHVYSNQAFSRKLEDLGIEHEAEEYRGNPWDRTWTEYGRFYARLLPFMNRHLVFNATNP</sequence>
<feature type="chain" id="PRO_5022034150" evidence="1">
    <location>
        <begin position="21"/>
        <end position="359"/>
    </location>
</feature>
<dbReference type="Pfam" id="PF00756">
    <property type="entry name" value="Esterase"/>
    <property type="match status" value="1"/>
</dbReference>
<dbReference type="PANTHER" id="PTHR48098">
    <property type="entry name" value="ENTEROCHELIN ESTERASE-RELATED"/>
    <property type="match status" value="1"/>
</dbReference>
<dbReference type="SUPFAM" id="SSF53474">
    <property type="entry name" value="alpha/beta-Hydrolases"/>
    <property type="match status" value="1"/>
</dbReference>
<keyword evidence="1" id="KW-0732">Signal</keyword>
<dbReference type="InterPro" id="IPR000801">
    <property type="entry name" value="Esterase-like"/>
</dbReference>
<gene>
    <name evidence="2" type="ORF">LX66_4433</name>
</gene>
<dbReference type="OrthoDB" id="9803578at2"/>
<organism evidence="2 3">
    <name type="scientific">Chitinophaga japonensis</name>
    <name type="common">Flexibacter japonensis</name>
    <dbReference type="NCBI Taxonomy" id="104662"/>
    <lineage>
        <taxon>Bacteria</taxon>
        <taxon>Pseudomonadati</taxon>
        <taxon>Bacteroidota</taxon>
        <taxon>Chitinophagia</taxon>
        <taxon>Chitinophagales</taxon>
        <taxon>Chitinophagaceae</taxon>
        <taxon>Chitinophaga</taxon>
    </lineage>
</organism>
<comment type="caution">
    <text evidence="2">The sequence shown here is derived from an EMBL/GenBank/DDBJ whole genome shotgun (WGS) entry which is preliminary data.</text>
</comment>
<accession>A0A562SS51</accession>
<evidence type="ECO:0000313" key="2">
    <source>
        <dbReference type="EMBL" id="TWI84071.1"/>
    </source>
</evidence>
<feature type="signal peptide" evidence="1">
    <location>
        <begin position="1"/>
        <end position="20"/>
    </location>
</feature>
<name>A0A562SS51_CHIJA</name>
<protein>
    <submittedName>
        <fullName evidence="2">Putative esterase</fullName>
    </submittedName>
</protein>
<reference evidence="2 3" key="1">
    <citation type="journal article" date="2013" name="Stand. Genomic Sci.">
        <title>Genomic Encyclopedia of Type Strains, Phase I: The one thousand microbial genomes (KMG-I) project.</title>
        <authorList>
            <person name="Kyrpides N.C."/>
            <person name="Woyke T."/>
            <person name="Eisen J.A."/>
            <person name="Garrity G."/>
            <person name="Lilburn T.G."/>
            <person name="Beck B.J."/>
            <person name="Whitman W.B."/>
            <person name="Hugenholtz P."/>
            <person name="Klenk H.P."/>
        </authorList>
    </citation>
    <scope>NUCLEOTIDE SEQUENCE [LARGE SCALE GENOMIC DNA]</scope>
    <source>
        <strain evidence="2 3">DSM 13484</strain>
    </source>
</reference>
<dbReference type="EMBL" id="VLLG01000005">
    <property type="protein sequence ID" value="TWI84071.1"/>
    <property type="molecule type" value="Genomic_DNA"/>
</dbReference>
<dbReference type="Gene3D" id="3.40.50.1820">
    <property type="entry name" value="alpha/beta hydrolase"/>
    <property type="match status" value="1"/>
</dbReference>
<dbReference type="InterPro" id="IPR050583">
    <property type="entry name" value="Mycobacterial_A85_antigen"/>
</dbReference>
<dbReference type="Proteomes" id="UP000316778">
    <property type="component" value="Unassembled WGS sequence"/>
</dbReference>
<proteinExistence type="predicted"/>
<evidence type="ECO:0000313" key="3">
    <source>
        <dbReference type="Proteomes" id="UP000316778"/>
    </source>
</evidence>
<keyword evidence="3" id="KW-1185">Reference proteome</keyword>